<dbReference type="InParanoid" id="A0A6J0T0S7"/>
<reference evidence="4" key="1">
    <citation type="submission" date="2025-08" db="UniProtKB">
        <authorList>
            <consortium name="RefSeq"/>
        </authorList>
    </citation>
    <scope>IDENTIFICATION</scope>
</reference>
<evidence type="ECO:0000256" key="2">
    <source>
        <dbReference type="SAM" id="MobiDB-lite"/>
    </source>
</evidence>
<proteinExistence type="inferred from homology"/>
<protein>
    <submittedName>
        <fullName evidence="4">Uncharacterized protein CFAP97D2</fullName>
    </submittedName>
</protein>
<evidence type="ECO:0000313" key="3">
    <source>
        <dbReference type="Proteomes" id="UP001652642"/>
    </source>
</evidence>
<feature type="compositionally biased region" description="Basic residues" evidence="2">
    <location>
        <begin position="168"/>
        <end position="178"/>
    </location>
</feature>
<dbReference type="AlphaFoldDB" id="A0A6J0T0S7"/>
<accession>A0A6J0T0S7</accession>
<feature type="compositionally biased region" description="Basic and acidic residues" evidence="2">
    <location>
        <begin position="194"/>
        <end position="205"/>
    </location>
</feature>
<dbReference type="InterPro" id="IPR029488">
    <property type="entry name" value="Hmw/CFAP97"/>
</dbReference>
<dbReference type="RefSeq" id="XP_020639639.1">
    <property type="nucleotide sequence ID" value="XM_020783980.2"/>
</dbReference>
<organism evidence="3 4">
    <name type="scientific">Pogona vitticeps</name>
    <name type="common">central bearded dragon</name>
    <dbReference type="NCBI Taxonomy" id="103695"/>
    <lineage>
        <taxon>Eukaryota</taxon>
        <taxon>Metazoa</taxon>
        <taxon>Chordata</taxon>
        <taxon>Craniata</taxon>
        <taxon>Vertebrata</taxon>
        <taxon>Euteleostomi</taxon>
        <taxon>Lepidosauria</taxon>
        <taxon>Squamata</taxon>
        <taxon>Bifurcata</taxon>
        <taxon>Unidentata</taxon>
        <taxon>Episquamata</taxon>
        <taxon>Toxicofera</taxon>
        <taxon>Iguania</taxon>
        <taxon>Acrodonta</taxon>
        <taxon>Agamidae</taxon>
        <taxon>Amphibolurinae</taxon>
        <taxon>Pogona</taxon>
    </lineage>
</organism>
<dbReference type="Proteomes" id="UP001652642">
    <property type="component" value="Chromosome 3"/>
</dbReference>
<dbReference type="CTD" id="101929355"/>
<comment type="similarity">
    <text evidence="1">Belongs to the CFAP97 family.</text>
</comment>
<dbReference type="Pfam" id="PF13879">
    <property type="entry name" value="Hmw_CFAP97"/>
    <property type="match status" value="1"/>
</dbReference>
<sequence>MHRAYQPILPCGNKYLQQKWDIAVYEEHKKKIQIAKPLVDTSAPPTYGHLHLKLRKLKMDKERLSIIERDNYLLLEKISHIMRTTGRIDNKNEYEAKSLNRRKREQELLRVSQENRVILEKIIKCKPHYKVQKWNEDWQKIENYRNNIARYPHGLPKMQDKKEQKVCRTGKKDRKKNQHLKDGYLTNQPEEKEELNHQSKESAMDHQRENVIDEIYFRPFQWQCRPLRWQFRHYSNS</sequence>
<keyword evidence="3" id="KW-1185">Reference proteome</keyword>
<evidence type="ECO:0000256" key="1">
    <source>
        <dbReference type="ARBA" id="ARBA00008315"/>
    </source>
</evidence>
<name>A0A6J0T0S7_9SAUR</name>
<evidence type="ECO:0000313" key="4">
    <source>
        <dbReference type="RefSeq" id="XP_020639639.1"/>
    </source>
</evidence>
<gene>
    <name evidence="4" type="primary">CFAP97D2</name>
</gene>
<dbReference type="PANTHER" id="PTHR33768">
    <property type="entry name" value="MIP11318P"/>
    <property type="match status" value="1"/>
</dbReference>
<dbReference type="PANTHER" id="PTHR33768:SF7">
    <property type="entry name" value="CFAP97 DOMAIN CONTAINING 2"/>
    <property type="match status" value="1"/>
</dbReference>
<dbReference type="KEGG" id="pvt:110074102"/>
<dbReference type="InterPro" id="IPR038792">
    <property type="entry name" value="CFAP97D1/2"/>
</dbReference>
<feature type="region of interest" description="Disordered" evidence="2">
    <location>
        <begin position="152"/>
        <end position="205"/>
    </location>
</feature>
<dbReference type="OrthoDB" id="2163395at2759"/>